<sequence length="115" mass="13868">MGIRINLKLLFDKNKNQSQLKLLSNSGYGKVQYEKRDQANELLTESQENEGKVQQNQKSQIIVKRFIKKDTNETKEMQFMHQEFLDFIKYQLIQRIIVMYKLIINKQRKLKYVLI</sequence>
<gene>
    <name evidence="1" type="ORF">PSON_ATCC_30995.1.T0310370</name>
</gene>
<proteinExistence type="predicted"/>
<keyword evidence="2" id="KW-1185">Reference proteome</keyword>
<dbReference type="AlphaFoldDB" id="A0A8S1M077"/>
<accession>A0A8S1M077</accession>
<reference evidence="1" key="1">
    <citation type="submission" date="2021-01" db="EMBL/GenBank/DDBJ databases">
        <authorList>
            <consortium name="Genoscope - CEA"/>
            <person name="William W."/>
        </authorList>
    </citation>
    <scope>NUCLEOTIDE SEQUENCE</scope>
</reference>
<organism evidence="1 2">
    <name type="scientific">Paramecium sonneborni</name>
    <dbReference type="NCBI Taxonomy" id="65129"/>
    <lineage>
        <taxon>Eukaryota</taxon>
        <taxon>Sar</taxon>
        <taxon>Alveolata</taxon>
        <taxon>Ciliophora</taxon>
        <taxon>Intramacronucleata</taxon>
        <taxon>Oligohymenophorea</taxon>
        <taxon>Peniculida</taxon>
        <taxon>Parameciidae</taxon>
        <taxon>Paramecium</taxon>
    </lineage>
</organism>
<evidence type="ECO:0000313" key="1">
    <source>
        <dbReference type="EMBL" id="CAD8074208.1"/>
    </source>
</evidence>
<evidence type="ECO:0000313" key="2">
    <source>
        <dbReference type="Proteomes" id="UP000692954"/>
    </source>
</evidence>
<comment type="caution">
    <text evidence="1">The sequence shown here is derived from an EMBL/GenBank/DDBJ whole genome shotgun (WGS) entry which is preliminary data.</text>
</comment>
<dbReference type="EMBL" id="CAJJDN010000031">
    <property type="protein sequence ID" value="CAD8074208.1"/>
    <property type="molecule type" value="Genomic_DNA"/>
</dbReference>
<protein>
    <submittedName>
        <fullName evidence="1">Uncharacterized protein</fullName>
    </submittedName>
</protein>
<name>A0A8S1M077_9CILI</name>
<dbReference type="Proteomes" id="UP000692954">
    <property type="component" value="Unassembled WGS sequence"/>
</dbReference>